<dbReference type="REBASE" id="17955">
    <property type="entry name" value="M.UtbRsORFFP"/>
</dbReference>
<dbReference type="EMBL" id="AP009510">
    <property type="protein sequence ID" value="BAG13897.1"/>
    <property type="molecule type" value="Genomic_DNA"/>
</dbReference>
<reference evidence="5" key="1">
    <citation type="journal article" date="2008" name="Proc. Natl. Acad. Sci. U.S.A.">
        <title>Complete genome of the uncultured termite group 1 bacteria in a single host protist cell.</title>
        <authorList>
            <person name="Hongoh Y."/>
            <person name="Sharma V.K."/>
            <person name="Prakash T."/>
            <person name="Noda S."/>
            <person name="Taylor T.D."/>
            <person name="Kudo T."/>
            <person name="Sakaki Y."/>
            <person name="Toyoda A."/>
            <person name="Hattori M."/>
            <person name="Ohkuma M."/>
        </authorList>
    </citation>
    <scope>NUCLEOTIDE SEQUENCE [LARGE SCALE GENOMIC DNA]</scope>
    <source>
        <strain evidence="5">Rs-D17 genomovar Ri2008</strain>
    </source>
</reference>
<keyword evidence="5" id="KW-1185">Reference proteome</keyword>
<dbReference type="PATRIC" id="fig|471821.5.peg.667"/>
<evidence type="ECO:0000256" key="3">
    <source>
        <dbReference type="ARBA" id="ARBA00022691"/>
    </source>
</evidence>
<keyword evidence="1 4" id="KW-0489">Methyltransferase</keyword>
<accession>B1H065</accession>
<dbReference type="GO" id="GO:0032259">
    <property type="term" value="P:methylation"/>
    <property type="evidence" value="ECO:0007669"/>
    <property type="project" value="UniProtKB-KW"/>
</dbReference>
<evidence type="ECO:0000313" key="5">
    <source>
        <dbReference type="Proteomes" id="UP000001691"/>
    </source>
</evidence>
<dbReference type="GO" id="GO:0009307">
    <property type="term" value="P:DNA restriction-modification system"/>
    <property type="evidence" value="ECO:0007669"/>
    <property type="project" value="InterPro"/>
</dbReference>
<name>B1H065_ENDTX</name>
<dbReference type="Pfam" id="PF02086">
    <property type="entry name" value="MethyltransfD12"/>
    <property type="match status" value="1"/>
</dbReference>
<sequence>MNTRSENVRNWLRIRIEMLFEEYKYFDYRFPEPQYLGAKHTHLSWINKFIPDEISVVLDAFSGSQSVSFLFKQLGFKTIINDFLNFNNQIGKALIENKSYTLDSNDLAILFQPATNKDDFDLIEKTFTDIFFEREEAIFLDNFRANISLLENEYKKAVAFTVINRSITRKITMGHFGHMQALVYANDPERIRRNRSLIRPIKELLPSYNNAVFDNTNDNRSFNQNILDLLPQLSNIDLAYFDPPYCDSHANYQGFYHLLETYTEYWKDKEFVNGIKRYEPQRYSGFDKKRDVFSSFEKLFELSSEIPYWLISYNNKSYPGIEDFEELILKHRDVTIETKTYQNDRGGKGSVAGSQEILFVCKPRKKYFIPIKSRNN</sequence>
<dbReference type="InterPro" id="IPR012327">
    <property type="entry name" value="MeTrfase_D12"/>
</dbReference>
<protein>
    <submittedName>
        <fullName evidence="4">Adenine-specific DNA methylase</fullName>
    </submittedName>
</protein>
<dbReference type="KEGG" id="rsd:TGRD_410"/>
<dbReference type="AlphaFoldDB" id="B1H065"/>
<evidence type="ECO:0000313" key="4">
    <source>
        <dbReference type="EMBL" id="BAG13897.1"/>
    </source>
</evidence>
<gene>
    <name evidence="4" type="ordered locus">TGRD_410</name>
</gene>
<keyword evidence="3" id="KW-0949">S-adenosyl-L-methionine</keyword>
<dbReference type="PRINTS" id="PR00505">
    <property type="entry name" value="D12N6MTFRASE"/>
</dbReference>
<keyword evidence="2" id="KW-0808">Transferase</keyword>
<dbReference type="InterPro" id="IPR029063">
    <property type="entry name" value="SAM-dependent_MTases_sf"/>
</dbReference>
<dbReference type="GO" id="GO:0009007">
    <property type="term" value="F:site-specific DNA-methyltransferase (adenine-specific) activity"/>
    <property type="evidence" value="ECO:0007669"/>
    <property type="project" value="UniProtKB-EC"/>
</dbReference>
<evidence type="ECO:0000256" key="2">
    <source>
        <dbReference type="ARBA" id="ARBA00022679"/>
    </source>
</evidence>
<dbReference type="Proteomes" id="UP000001691">
    <property type="component" value="Chromosome"/>
</dbReference>
<dbReference type="HOGENOM" id="CLU_749428_0_0_0"/>
<proteinExistence type="predicted"/>
<dbReference type="STRING" id="471821.TGRD_414"/>
<evidence type="ECO:0000256" key="1">
    <source>
        <dbReference type="ARBA" id="ARBA00022603"/>
    </source>
</evidence>
<dbReference type="Gene3D" id="3.40.50.150">
    <property type="entry name" value="Vaccinia Virus protein VP39"/>
    <property type="match status" value="1"/>
</dbReference>
<organism evidence="4 5">
    <name type="scientific">Endomicrobium trichonymphae</name>
    <dbReference type="NCBI Taxonomy" id="1408204"/>
    <lineage>
        <taxon>Bacteria</taxon>
        <taxon>Pseudomonadati</taxon>
        <taxon>Elusimicrobiota</taxon>
        <taxon>Endomicrobiia</taxon>
        <taxon>Endomicrobiales</taxon>
        <taxon>Endomicrobiaceae</taxon>
        <taxon>Candidatus Endomicrobiellum</taxon>
    </lineage>
</organism>
<dbReference type="SUPFAM" id="SSF53335">
    <property type="entry name" value="S-adenosyl-L-methionine-dependent methyltransferases"/>
    <property type="match status" value="1"/>
</dbReference>